<dbReference type="Gene3D" id="1.10.287.470">
    <property type="entry name" value="Helix hairpin bin"/>
    <property type="match status" value="1"/>
</dbReference>
<dbReference type="Proteomes" id="UP000886251">
    <property type="component" value="Unassembled WGS sequence"/>
</dbReference>
<dbReference type="AlphaFoldDB" id="A0A831W8I2"/>
<dbReference type="Pfam" id="PF25967">
    <property type="entry name" value="RND-MFP_C"/>
    <property type="match status" value="1"/>
</dbReference>
<sequence length="477" mass="52062">MTGWVRFSGFCPGRREPGGRARVPVIDRGTHLTGTGAENYPPTRSGGPLQTGTEARIDQQRGHLWRHGSAVIRVAPPRIRPSLPRFAASQTPEYNQASSSSLHTQTPRWEGSRFTMTCIRDGIRHAVVGILLLALSGCGSEAPPPPPTATKRVEVLVLKAPATGSQRSFSGQVRAARRVDLSFNVPGRIVELSAVEGAPVEKGALLARLDDTTYQSRLKAALAEFNKAEANYKRAVKLLKSGDISQAEYDQLKASREVASARVATARKLTEDTRLTAPFSGLIAKRIVENFTEVKAKQPVVTLEQVDELEIVVDVPELYVARKKEGGPVQLMARFDAFPGREFPLTVKEYATQADPKTGAYRYVTVMKRPDGLNLFPGMTATVVVRSDHVPGEGRAPFIVPVSAVFAEVTPDPLVWVVDGERRVHKRKVRLGRLTGTDEIEIMEGLKQGDTLVVQAVNRLREGMAIQPLQKGSADES</sequence>
<organism evidence="6">
    <name type="scientific">Sedimenticola thiotaurini</name>
    <dbReference type="NCBI Taxonomy" id="1543721"/>
    <lineage>
        <taxon>Bacteria</taxon>
        <taxon>Pseudomonadati</taxon>
        <taxon>Pseudomonadota</taxon>
        <taxon>Gammaproteobacteria</taxon>
        <taxon>Chromatiales</taxon>
        <taxon>Sedimenticolaceae</taxon>
        <taxon>Sedimenticola</taxon>
    </lineage>
</organism>
<dbReference type="Gene3D" id="2.40.420.20">
    <property type="match status" value="1"/>
</dbReference>
<dbReference type="SUPFAM" id="SSF111369">
    <property type="entry name" value="HlyD-like secretion proteins"/>
    <property type="match status" value="1"/>
</dbReference>
<comment type="caution">
    <text evidence="6">The sequence shown here is derived from an EMBL/GenBank/DDBJ whole genome shotgun (WGS) entry which is preliminary data.</text>
</comment>
<proteinExistence type="inferred from homology"/>
<dbReference type="InterPro" id="IPR058627">
    <property type="entry name" value="MdtA-like_C"/>
</dbReference>
<dbReference type="EMBL" id="DRKP01000059">
    <property type="protein sequence ID" value="HEB95780.1"/>
    <property type="molecule type" value="Genomic_DNA"/>
</dbReference>
<evidence type="ECO:0000256" key="2">
    <source>
        <dbReference type="ARBA" id="ARBA00009477"/>
    </source>
</evidence>
<dbReference type="Gene3D" id="2.40.50.100">
    <property type="match status" value="1"/>
</dbReference>
<evidence type="ECO:0000259" key="5">
    <source>
        <dbReference type="Pfam" id="PF25967"/>
    </source>
</evidence>
<dbReference type="PANTHER" id="PTHR30469">
    <property type="entry name" value="MULTIDRUG RESISTANCE PROTEIN MDTA"/>
    <property type="match status" value="1"/>
</dbReference>
<dbReference type="NCBIfam" id="TIGR01730">
    <property type="entry name" value="RND_mfp"/>
    <property type="match status" value="1"/>
</dbReference>
<dbReference type="Gene3D" id="2.40.30.170">
    <property type="match status" value="1"/>
</dbReference>
<evidence type="ECO:0000259" key="4">
    <source>
        <dbReference type="Pfam" id="PF25917"/>
    </source>
</evidence>
<evidence type="ECO:0000256" key="1">
    <source>
        <dbReference type="ARBA" id="ARBA00004196"/>
    </source>
</evidence>
<dbReference type="Pfam" id="PF25917">
    <property type="entry name" value="BSH_RND"/>
    <property type="match status" value="1"/>
</dbReference>
<dbReference type="GO" id="GO:0015562">
    <property type="term" value="F:efflux transmembrane transporter activity"/>
    <property type="evidence" value="ECO:0007669"/>
    <property type="project" value="TreeGrafter"/>
</dbReference>
<feature type="domain" description="Multidrug resistance protein MdtA-like barrel-sandwich hybrid" evidence="4">
    <location>
        <begin position="178"/>
        <end position="297"/>
    </location>
</feature>
<comment type="subcellular location">
    <subcellularLocation>
        <location evidence="1">Cell envelope</location>
    </subcellularLocation>
</comment>
<feature type="domain" description="Multidrug resistance protein MdtA-like C-terminal permuted SH3" evidence="5">
    <location>
        <begin position="399"/>
        <end position="457"/>
    </location>
</feature>
<name>A0A831W8I2_9GAMM</name>
<gene>
    <name evidence="6" type="ORF">ENI96_05040</name>
</gene>
<evidence type="ECO:0000256" key="3">
    <source>
        <dbReference type="ARBA" id="ARBA00022448"/>
    </source>
</evidence>
<dbReference type="PANTHER" id="PTHR30469:SF20">
    <property type="entry name" value="EFFLUX RND TRANSPORTER PERIPLASMIC ADAPTOR SUBUNIT"/>
    <property type="match status" value="1"/>
</dbReference>
<reference evidence="6" key="1">
    <citation type="journal article" date="2020" name="mSystems">
        <title>Genome- and Community-Level Interaction Insights into Carbon Utilization and Element Cycling Functions of Hydrothermarchaeota in Hydrothermal Sediment.</title>
        <authorList>
            <person name="Zhou Z."/>
            <person name="Liu Y."/>
            <person name="Xu W."/>
            <person name="Pan J."/>
            <person name="Luo Z.H."/>
            <person name="Li M."/>
        </authorList>
    </citation>
    <scope>NUCLEOTIDE SEQUENCE [LARGE SCALE GENOMIC DNA]</scope>
    <source>
        <strain evidence="6">HyVt-443</strain>
    </source>
</reference>
<dbReference type="GO" id="GO:1990281">
    <property type="term" value="C:efflux pump complex"/>
    <property type="evidence" value="ECO:0007669"/>
    <property type="project" value="TreeGrafter"/>
</dbReference>
<protein>
    <submittedName>
        <fullName evidence="6">Efflux RND transporter periplasmic adaptor subunit</fullName>
    </submittedName>
</protein>
<accession>A0A831W8I2</accession>
<dbReference type="InterPro" id="IPR006143">
    <property type="entry name" value="RND_pump_MFP"/>
</dbReference>
<keyword evidence="3" id="KW-0813">Transport</keyword>
<evidence type="ECO:0000313" key="6">
    <source>
        <dbReference type="EMBL" id="HEB95780.1"/>
    </source>
</evidence>
<comment type="similarity">
    <text evidence="2">Belongs to the membrane fusion protein (MFP) (TC 8.A.1) family.</text>
</comment>
<dbReference type="InterPro" id="IPR058625">
    <property type="entry name" value="MdtA-like_BSH"/>
</dbReference>